<dbReference type="InterPro" id="IPR013783">
    <property type="entry name" value="Ig-like_fold"/>
</dbReference>
<proteinExistence type="predicted"/>
<protein>
    <submittedName>
        <fullName evidence="2">Protogenin A</fullName>
    </submittedName>
</protein>
<dbReference type="PROSITE" id="PS50853">
    <property type="entry name" value="FN3"/>
    <property type="match status" value="1"/>
</dbReference>
<dbReference type="STRING" id="407821.A0A087UIS5"/>
<dbReference type="InterPro" id="IPR003961">
    <property type="entry name" value="FN3_dom"/>
</dbReference>
<feature type="domain" description="Fibronectin type-III" evidence="1">
    <location>
        <begin position="26"/>
        <end position="120"/>
    </location>
</feature>
<dbReference type="SMART" id="SM00060">
    <property type="entry name" value="FN3"/>
    <property type="match status" value="1"/>
</dbReference>
<dbReference type="EMBL" id="KK119985">
    <property type="protein sequence ID" value="KFM77264.1"/>
    <property type="molecule type" value="Genomic_DNA"/>
</dbReference>
<organism evidence="2 3">
    <name type="scientific">Stegodyphus mimosarum</name>
    <name type="common">African social velvet spider</name>
    <dbReference type="NCBI Taxonomy" id="407821"/>
    <lineage>
        <taxon>Eukaryota</taxon>
        <taxon>Metazoa</taxon>
        <taxon>Ecdysozoa</taxon>
        <taxon>Arthropoda</taxon>
        <taxon>Chelicerata</taxon>
        <taxon>Arachnida</taxon>
        <taxon>Araneae</taxon>
        <taxon>Araneomorphae</taxon>
        <taxon>Entelegynae</taxon>
        <taxon>Eresoidea</taxon>
        <taxon>Eresidae</taxon>
        <taxon>Stegodyphus</taxon>
    </lineage>
</organism>
<accession>A0A087UIS5</accession>
<dbReference type="SUPFAM" id="SSF49265">
    <property type="entry name" value="Fibronectin type III"/>
    <property type="match status" value="1"/>
</dbReference>
<dbReference type="OrthoDB" id="438268at2759"/>
<name>A0A087UIS5_STEMI</name>
<dbReference type="Proteomes" id="UP000054359">
    <property type="component" value="Unassembled WGS sequence"/>
</dbReference>
<dbReference type="AlphaFoldDB" id="A0A087UIS5"/>
<gene>
    <name evidence="2" type="ORF">X975_14375</name>
</gene>
<reference evidence="2 3" key="1">
    <citation type="submission" date="2013-11" db="EMBL/GenBank/DDBJ databases">
        <title>Genome sequencing of Stegodyphus mimosarum.</title>
        <authorList>
            <person name="Bechsgaard J."/>
        </authorList>
    </citation>
    <scope>NUCLEOTIDE SEQUENCE [LARGE SCALE GENOMIC DNA]</scope>
</reference>
<dbReference type="CDD" id="cd00063">
    <property type="entry name" value="FN3"/>
    <property type="match status" value="1"/>
</dbReference>
<dbReference type="Gene3D" id="2.60.40.10">
    <property type="entry name" value="Immunoglobulins"/>
    <property type="match status" value="1"/>
</dbReference>
<evidence type="ECO:0000259" key="1">
    <source>
        <dbReference type="PROSITE" id="PS50853"/>
    </source>
</evidence>
<feature type="non-terminal residue" evidence="2">
    <location>
        <position position="139"/>
    </location>
</feature>
<dbReference type="Pfam" id="PF00041">
    <property type="entry name" value="fn3"/>
    <property type="match status" value="1"/>
</dbReference>
<keyword evidence="3" id="KW-1185">Reference proteome</keyword>
<evidence type="ECO:0000313" key="3">
    <source>
        <dbReference type="Proteomes" id="UP000054359"/>
    </source>
</evidence>
<dbReference type="InterPro" id="IPR036116">
    <property type="entry name" value="FN3_sf"/>
</dbReference>
<evidence type="ECO:0000313" key="2">
    <source>
        <dbReference type="EMBL" id="KFM77264.1"/>
    </source>
</evidence>
<sequence>MGFPVLSDEQWPWIVYEMPDVATSKVPYPPTLHLTVLNTTALEIEWNMPLDNPYPVGGFYLSYRQQNRPLKDRITLPANTTKFLLYDLAPKSWYEVHLVAYNADGESQESVRNIITFSGDNSDTETVEVVEPPHQLEAE</sequence>